<evidence type="ECO:0000313" key="12">
    <source>
        <dbReference type="EMBL" id="ULT81550.1"/>
    </source>
</evidence>
<evidence type="ECO:0000256" key="7">
    <source>
        <dbReference type="ARBA" id="ARBA00022786"/>
    </source>
</evidence>
<proteinExistence type="predicted"/>
<dbReference type="Gene3D" id="3.30.40.10">
    <property type="entry name" value="Zinc/RING finger domain, C3HC4 (zinc finger)"/>
    <property type="match status" value="1"/>
</dbReference>
<dbReference type="Gene3D" id="4.10.1000.10">
    <property type="entry name" value="Zinc finger, CCCH-type"/>
    <property type="match status" value="2"/>
</dbReference>
<dbReference type="FunFam" id="3.30.40.10:FF:000117">
    <property type="entry name" value="Probable E3 ubiquitin-protein ligase makorin-1"/>
    <property type="match status" value="1"/>
</dbReference>
<keyword evidence="8 9" id="KW-0862">Zinc</keyword>
<dbReference type="InterPro" id="IPR036855">
    <property type="entry name" value="Znf_CCCH_sf"/>
</dbReference>
<protein>
    <recommendedName>
        <fullName evidence="2">RING-type E3 ubiquitin transferase</fullName>
        <ecNumber evidence="2">2.3.2.27</ecNumber>
    </recommendedName>
</protein>
<dbReference type="SUPFAM" id="SSF90229">
    <property type="entry name" value="CCCH zinc finger"/>
    <property type="match status" value="2"/>
</dbReference>
<evidence type="ECO:0000256" key="8">
    <source>
        <dbReference type="ARBA" id="ARBA00022833"/>
    </source>
</evidence>
<feature type="domain" description="C3H1-type" evidence="11">
    <location>
        <begin position="61"/>
        <end position="88"/>
    </location>
</feature>
<dbReference type="PANTHER" id="PTHR11224">
    <property type="entry name" value="MAKORIN-RELATED"/>
    <property type="match status" value="1"/>
</dbReference>
<keyword evidence="5" id="KW-0677">Repeat</keyword>
<feature type="domain" description="RING-type" evidence="10">
    <location>
        <begin position="213"/>
        <end position="266"/>
    </location>
</feature>
<feature type="zinc finger region" description="C3H1-type" evidence="9">
    <location>
        <begin position="61"/>
        <end position="88"/>
    </location>
</feature>
<dbReference type="Pfam" id="PF13639">
    <property type="entry name" value="zf-RING_2"/>
    <property type="match status" value="1"/>
</dbReference>
<dbReference type="EMBL" id="CP090896">
    <property type="protein sequence ID" value="ULT81550.1"/>
    <property type="molecule type" value="Genomic_DNA"/>
</dbReference>
<feature type="zinc finger region" description="C3H1-type" evidence="9">
    <location>
        <begin position="33"/>
        <end position="60"/>
    </location>
</feature>
<dbReference type="Pfam" id="PF14608">
    <property type="entry name" value="zf-CCCH_2"/>
    <property type="match status" value="1"/>
</dbReference>
<feature type="domain" description="C3H1-type" evidence="11">
    <location>
        <begin position="33"/>
        <end position="60"/>
    </location>
</feature>
<sequence>MGGGTMEMKRRRKKVIFSSILSKIHIKKMSRRQARSEDCRYFANGTCSKGNACTFRHEETTRRNNICQFHLAGKCTFGEVCRFKHVELSQHSKSSRFNVEAPAFVPSWLKKPIPSESSSMLHSLLSSLNDQSTSSSAAIPDQMCSDHERTGNCESRNVSCAFLHGDYCDLCNHWCLHPFDQDLRQKHHQECTANHLAEMEKAFLIKESEEKSCGICMEKILKKNKRFGILNGCQHCFCLECIRRWRSRDQQALMATEVVRSCPECRQHSDYVIPSIFWVEKKEEKELLINMYKDNMKTKICKYYENRRRGFCKFGNKCFYKHQLPDGTVDPGKSPQTRRRERLFDFFVPYETDSDDSDDDTVYNENGVPWMGVAIPSDSPPIEDRESETPPSAHFFRFLAGMTRLLQETRDDDDEVDDPMIDMF</sequence>
<dbReference type="AlphaFoldDB" id="A0AAE8ZP03"/>
<dbReference type="InterPro" id="IPR017907">
    <property type="entry name" value="Znf_RING_CS"/>
</dbReference>
<dbReference type="InterPro" id="IPR000571">
    <property type="entry name" value="Znf_CCCH"/>
</dbReference>
<comment type="catalytic activity">
    <reaction evidence="1">
        <text>S-ubiquitinyl-[E2 ubiquitin-conjugating enzyme]-L-cysteine + [acceptor protein]-L-lysine = [E2 ubiquitin-conjugating enzyme]-L-cysteine + N(6)-ubiquitinyl-[acceptor protein]-L-lysine.</text>
        <dbReference type="EC" id="2.3.2.27"/>
    </reaction>
</comment>
<evidence type="ECO:0000256" key="9">
    <source>
        <dbReference type="PROSITE-ProRule" id="PRU00723"/>
    </source>
</evidence>
<dbReference type="InterPro" id="IPR001841">
    <property type="entry name" value="Znf_RING"/>
</dbReference>
<evidence type="ECO:0000256" key="2">
    <source>
        <dbReference type="ARBA" id="ARBA00012483"/>
    </source>
</evidence>
<evidence type="ECO:0000256" key="4">
    <source>
        <dbReference type="ARBA" id="ARBA00022723"/>
    </source>
</evidence>
<dbReference type="GO" id="GO:0000209">
    <property type="term" value="P:protein polyubiquitination"/>
    <property type="evidence" value="ECO:0007669"/>
    <property type="project" value="InterPro"/>
</dbReference>
<keyword evidence="6 9" id="KW-0863">Zinc-finger</keyword>
<accession>A0AAE8ZP03</accession>
<evidence type="ECO:0000256" key="5">
    <source>
        <dbReference type="ARBA" id="ARBA00022737"/>
    </source>
</evidence>
<dbReference type="Proteomes" id="UP000827892">
    <property type="component" value="Chromosome X"/>
</dbReference>
<evidence type="ECO:0000256" key="1">
    <source>
        <dbReference type="ARBA" id="ARBA00000900"/>
    </source>
</evidence>
<dbReference type="SUPFAM" id="SSF57850">
    <property type="entry name" value="RING/U-box"/>
    <property type="match status" value="1"/>
</dbReference>
<evidence type="ECO:0000313" key="13">
    <source>
        <dbReference type="Proteomes" id="UP000827892"/>
    </source>
</evidence>
<dbReference type="PANTHER" id="PTHR11224:SF10">
    <property type="entry name" value="IP09428P-RELATED"/>
    <property type="match status" value="1"/>
</dbReference>
<dbReference type="SMART" id="SM00184">
    <property type="entry name" value="RING"/>
    <property type="match status" value="1"/>
</dbReference>
<dbReference type="EC" id="2.3.2.27" evidence="2"/>
<keyword evidence="3" id="KW-0808">Transferase</keyword>
<dbReference type="InterPro" id="IPR045072">
    <property type="entry name" value="MKRN-like"/>
</dbReference>
<dbReference type="InterPro" id="IPR013083">
    <property type="entry name" value="Znf_RING/FYVE/PHD"/>
</dbReference>
<name>A0AAE8ZP03_CAEBR</name>
<evidence type="ECO:0000256" key="3">
    <source>
        <dbReference type="ARBA" id="ARBA00022679"/>
    </source>
</evidence>
<organism evidence="12 13">
    <name type="scientific">Caenorhabditis briggsae</name>
    <dbReference type="NCBI Taxonomy" id="6238"/>
    <lineage>
        <taxon>Eukaryota</taxon>
        <taxon>Metazoa</taxon>
        <taxon>Ecdysozoa</taxon>
        <taxon>Nematoda</taxon>
        <taxon>Chromadorea</taxon>
        <taxon>Rhabditida</taxon>
        <taxon>Rhabditina</taxon>
        <taxon>Rhabditomorpha</taxon>
        <taxon>Rhabditoidea</taxon>
        <taxon>Rhabditidae</taxon>
        <taxon>Peloderinae</taxon>
        <taxon>Caenorhabditis</taxon>
    </lineage>
</organism>
<dbReference type="GO" id="GO:0008270">
    <property type="term" value="F:zinc ion binding"/>
    <property type="evidence" value="ECO:0007669"/>
    <property type="project" value="UniProtKB-KW"/>
</dbReference>
<dbReference type="CDD" id="cd16521">
    <property type="entry name" value="RING-HC_MKRN"/>
    <property type="match status" value="1"/>
</dbReference>
<evidence type="ECO:0000259" key="11">
    <source>
        <dbReference type="PROSITE" id="PS50103"/>
    </source>
</evidence>
<gene>
    <name evidence="12" type="ORF">L3Y34_011491</name>
</gene>
<keyword evidence="4 9" id="KW-0479">Metal-binding</keyword>
<dbReference type="SMART" id="SM00356">
    <property type="entry name" value="ZnF_C3H1"/>
    <property type="match status" value="4"/>
</dbReference>
<dbReference type="PROSITE" id="PS50103">
    <property type="entry name" value="ZF_C3H1"/>
    <property type="match status" value="3"/>
</dbReference>
<reference evidence="12 13" key="1">
    <citation type="submission" date="2022-05" db="EMBL/GenBank/DDBJ databases">
        <title>Chromosome-level reference genomes for two strains of Caenorhabditis briggsae: an improved platform for comparative genomics.</title>
        <authorList>
            <person name="Stevens L."/>
            <person name="Andersen E.C."/>
        </authorList>
    </citation>
    <scope>NUCLEOTIDE SEQUENCE [LARGE SCALE GENOMIC DNA]</scope>
    <source>
        <strain evidence="12">QX1410_ONT</strain>
        <tissue evidence="12">Whole-organism</tissue>
    </source>
</reference>
<feature type="domain" description="C3H1-type" evidence="11">
    <location>
        <begin position="295"/>
        <end position="325"/>
    </location>
</feature>
<dbReference type="PROSITE" id="PS00518">
    <property type="entry name" value="ZF_RING_1"/>
    <property type="match status" value="1"/>
</dbReference>
<dbReference type="PROSITE" id="PS50089">
    <property type="entry name" value="ZF_RING_2"/>
    <property type="match status" value="1"/>
</dbReference>
<dbReference type="Pfam" id="PF15663">
    <property type="entry name" value="zf-CCCH_3"/>
    <property type="match status" value="1"/>
</dbReference>
<dbReference type="GO" id="GO:0061630">
    <property type="term" value="F:ubiquitin protein ligase activity"/>
    <property type="evidence" value="ECO:0007669"/>
    <property type="project" value="UniProtKB-EC"/>
</dbReference>
<feature type="zinc finger region" description="C3H1-type" evidence="9">
    <location>
        <begin position="295"/>
        <end position="325"/>
    </location>
</feature>
<dbReference type="InterPro" id="IPR041686">
    <property type="entry name" value="Znf-CCCH_3"/>
</dbReference>
<evidence type="ECO:0000256" key="6">
    <source>
        <dbReference type="ARBA" id="ARBA00022771"/>
    </source>
</evidence>
<keyword evidence="7" id="KW-0833">Ubl conjugation pathway</keyword>
<evidence type="ECO:0000259" key="10">
    <source>
        <dbReference type="PROSITE" id="PS50089"/>
    </source>
</evidence>